<keyword evidence="6 7" id="KW-0472">Membrane</keyword>
<dbReference type="CDD" id="cd06261">
    <property type="entry name" value="TM_PBP2"/>
    <property type="match status" value="1"/>
</dbReference>
<feature type="transmembrane region" description="Helical" evidence="7">
    <location>
        <begin position="131"/>
        <end position="153"/>
    </location>
</feature>
<feature type="transmembrane region" description="Helical" evidence="7">
    <location>
        <begin position="100"/>
        <end position="119"/>
    </location>
</feature>
<dbReference type="EMBL" id="DSMG01000099">
    <property type="protein sequence ID" value="HDX31777.1"/>
    <property type="molecule type" value="Genomic_DNA"/>
</dbReference>
<dbReference type="InterPro" id="IPR000515">
    <property type="entry name" value="MetI-like"/>
</dbReference>
<dbReference type="PANTHER" id="PTHR43744:SF12">
    <property type="entry name" value="ABC TRANSPORTER PERMEASE PROTEIN MG189-RELATED"/>
    <property type="match status" value="1"/>
</dbReference>
<dbReference type="InterPro" id="IPR035906">
    <property type="entry name" value="MetI-like_sf"/>
</dbReference>
<feature type="transmembrane region" description="Helical" evidence="7">
    <location>
        <begin position="36"/>
        <end position="60"/>
    </location>
</feature>
<dbReference type="PANTHER" id="PTHR43744">
    <property type="entry name" value="ABC TRANSPORTER PERMEASE PROTEIN MG189-RELATED-RELATED"/>
    <property type="match status" value="1"/>
</dbReference>
<accession>A0A7C1FFY8</accession>
<feature type="transmembrane region" description="Helical" evidence="7">
    <location>
        <begin position="159"/>
        <end position="182"/>
    </location>
</feature>
<dbReference type="SUPFAM" id="SSF161098">
    <property type="entry name" value="MetI-like"/>
    <property type="match status" value="1"/>
</dbReference>
<keyword evidence="3" id="KW-1003">Cell membrane</keyword>
<evidence type="ECO:0000256" key="7">
    <source>
        <dbReference type="RuleBase" id="RU363032"/>
    </source>
</evidence>
<sequence length="302" mass="34053">MKDTMTTKVNRKYELGADQRQKIASMKAEQRFTNTVLYILLITMAIVWLMPFVIIVLTSVRSMGDLISNGVFAWPREIVLNNFERAWNIGNFSTYFRNSLLLILFKVPLGIMIASLAAFPLAKMQFRFNNVIFVFFLIGLAIPIHVTLTPLLVMMKQLGIQGTLAALIPPYVVFGLPFQIFVMRGFFRTVPSELLEAARIDGATEWGNFWRILMPLSTPALATVFIIDALATWNELLIALVLISSNEWRTVPVGLLQFQGQFSSQYTQLMAGVLISITPIIVLYIFLQRYMVAGLTAGALKE</sequence>
<keyword evidence="5 7" id="KW-1133">Transmembrane helix</keyword>
<evidence type="ECO:0000313" key="9">
    <source>
        <dbReference type="EMBL" id="HDX31777.1"/>
    </source>
</evidence>
<reference evidence="9" key="1">
    <citation type="journal article" date="2020" name="mSystems">
        <title>Genome- and Community-Level Interaction Insights into Carbon Utilization and Element Cycling Functions of Hydrothermarchaeota in Hydrothermal Sediment.</title>
        <authorList>
            <person name="Zhou Z."/>
            <person name="Liu Y."/>
            <person name="Xu W."/>
            <person name="Pan J."/>
            <person name="Luo Z.H."/>
            <person name="Li M."/>
        </authorList>
    </citation>
    <scope>NUCLEOTIDE SEQUENCE [LARGE SCALE GENOMIC DNA]</scope>
    <source>
        <strain evidence="9">SpSt-289</strain>
    </source>
</reference>
<dbReference type="GO" id="GO:0005886">
    <property type="term" value="C:plasma membrane"/>
    <property type="evidence" value="ECO:0007669"/>
    <property type="project" value="UniProtKB-SubCell"/>
</dbReference>
<gene>
    <name evidence="9" type="ORF">ENQ20_09840</name>
</gene>
<keyword evidence="2 7" id="KW-0813">Transport</keyword>
<evidence type="ECO:0000256" key="4">
    <source>
        <dbReference type="ARBA" id="ARBA00022692"/>
    </source>
</evidence>
<comment type="caution">
    <text evidence="9">The sequence shown here is derived from an EMBL/GenBank/DDBJ whole genome shotgun (WGS) entry which is preliminary data.</text>
</comment>
<name>A0A7C1FFY8_9CHLR</name>
<evidence type="ECO:0000259" key="8">
    <source>
        <dbReference type="PROSITE" id="PS50928"/>
    </source>
</evidence>
<evidence type="ECO:0000256" key="6">
    <source>
        <dbReference type="ARBA" id="ARBA00023136"/>
    </source>
</evidence>
<dbReference type="Pfam" id="PF00528">
    <property type="entry name" value="BPD_transp_1"/>
    <property type="match status" value="1"/>
</dbReference>
<evidence type="ECO:0000256" key="2">
    <source>
        <dbReference type="ARBA" id="ARBA00022448"/>
    </source>
</evidence>
<evidence type="ECO:0000256" key="1">
    <source>
        <dbReference type="ARBA" id="ARBA00004651"/>
    </source>
</evidence>
<evidence type="ECO:0000256" key="5">
    <source>
        <dbReference type="ARBA" id="ARBA00022989"/>
    </source>
</evidence>
<proteinExistence type="inferred from homology"/>
<feature type="domain" description="ABC transmembrane type-1" evidence="8">
    <location>
        <begin position="96"/>
        <end position="287"/>
    </location>
</feature>
<keyword evidence="4 7" id="KW-0812">Transmembrane</keyword>
<comment type="subcellular location">
    <subcellularLocation>
        <location evidence="1 7">Cell membrane</location>
        <topology evidence="1 7">Multi-pass membrane protein</topology>
    </subcellularLocation>
</comment>
<dbReference type="GO" id="GO:0055085">
    <property type="term" value="P:transmembrane transport"/>
    <property type="evidence" value="ECO:0007669"/>
    <property type="project" value="InterPro"/>
</dbReference>
<dbReference type="Gene3D" id="1.10.3720.10">
    <property type="entry name" value="MetI-like"/>
    <property type="match status" value="1"/>
</dbReference>
<comment type="similarity">
    <text evidence="7">Belongs to the binding-protein-dependent transport system permease family.</text>
</comment>
<dbReference type="PROSITE" id="PS50928">
    <property type="entry name" value="ABC_TM1"/>
    <property type="match status" value="1"/>
</dbReference>
<protein>
    <submittedName>
        <fullName evidence="9">Carbohydrate ABC transporter permease</fullName>
    </submittedName>
</protein>
<organism evidence="9">
    <name type="scientific">Caldilinea aerophila</name>
    <dbReference type="NCBI Taxonomy" id="133453"/>
    <lineage>
        <taxon>Bacteria</taxon>
        <taxon>Bacillati</taxon>
        <taxon>Chloroflexota</taxon>
        <taxon>Caldilineae</taxon>
        <taxon>Caldilineales</taxon>
        <taxon>Caldilineaceae</taxon>
        <taxon>Caldilinea</taxon>
    </lineage>
</organism>
<evidence type="ECO:0000256" key="3">
    <source>
        <dbReference type="ARBA" id="ARBA00022475"/>
    </source>
</evidence>
<feature type="transmembrane region" description="Helical" evidence="7">
    <location>
        <begin position="220"/>
        <end position="245"/>
    </location>
</feature>
<feature type="transmembrane region" description="Helical" evidence="7">
    <location>
        <begin position="265"/>
        <end position="287"/>
    </location>
</feature>
<dbReference type="AlphaFoldDB" id="A0A7C1FFY8"/>